<organism evidence="2 3">
    <name type="scientific">Hibiscus sabdariffa</name>
    <name type="common">roselle</name>
    <dbReference type="NCBI Taxonomy" id="183260"/>
    <lineage>
        <taxon>Eukaryota</taxon>
        <taxon>Viridiplantae</taxon>
        <taxon>Streptophyta</taxon>
        <taxon>Embryophyta</taxon>
        <taxon>Tracheophyta</taxon>
        <taxon>Spermatophyta</taxon>
        <taxon>Magnoliopsida</taxon>
        <taxon>eudicotyledons</taxon>
        <taxon>Gunneridae</taxon>
        <taxon>Pentapetalae</taxon>
        <taxon>rosids</taxon>
        <taxon>malvids</taxon>
        <taxon>Malvales</taxon>
        <taxon>Malvaceae</taxon>
        <taxon>Malvoideae</taxon>
        <taxon>Hibiscus</taxon>
    </lineage>
</organism>
<name>A0ABR2N9Y8_9ROSI</name>
<evidence type="ECO:0000313" key="2">
    <source>
        <dbReference type="EMBL" id="KAK8972981.1"/>
    </source>
</evidence>
<dbReference type="EMBL" id="JBBPBN010000197">
    <property type="protein sequence ID" value="KAK8972981.1"/>
    <property type="molecule type" value="Genomic_DNA"/>
</dbReference>
<keyword evidence="3" id="KW-1185">Reference proteome</keyword>
<evidence type="ECO:0000313" key="3">
    <source>
        <dbReference type="Proteomes" id="UP001396334"/>
    </source>
</evidence>
<feature type="region of interest" description="Disordered" evidence="1">
    <location>
        <begin position="1"/>
        <end position="35"/>
    </location>
</feature>
<proteinExistence type="predicted"/>
<sequence>MATTHWAESKDEGKGKVKEATLKPRAAKTVPTTSMSNDSMALLSKIIQNQETILHRETLKRLSPGGMSAFSTFPANLFVGDYAKPISPIAQSSTHSGATVSLLPAHDDTAKTNTLPGSEEIPKKKPVTTPIDSANSPTTFEPLKIVKEVL</sequence>
<gene>
    <name evidence="2" type="ORF">V6N11_013849</name>
</gene>
<feature type="compositionally biased region" description="Basic and acidic residues" evidence="1">
    <location>
        <begin position="7"/>
        <end position="22"/>
    </location>
</feature>
<evidence type="ECO:0000256" key="1">
    <source>
        <dbReference type="SAM" id="MobiDB-lite"/>
    </source>
</evidence>
<reference evidence="2 3" key="1">
    <citation type="journal article" date="2024" name="G3 (Bethesda)">
        <title>Genome assembly of Hibiscus sabdariffa L. provides insights into metabolisms of medicinal natural products.</title>
        <authorList>
            <person name="Kim T."/>
        </authorList>
    </citation>
    <scope>NUCLEOTIDE SEQUENCE [LARGE SCALE GENOMIC DNA]</scope>
    <source>
        <strain evidence="2">TK-2024</strain>
        <tissue evidence="2">Old leaves</tissue>
    </source>
</reference>
<protein>
    <submittedName>
        <fullName evidence="2">Uncharacterized protein</fullName>
    </submittedName>
</protein>
<feature type="region of interest" description="Disordered" evidence="1">
    <location>
        <begin position="108"/>
        <end position="138"/>
    </location>
</feature>
<accession>A0ABR2N9Y8</accession>
<dbReference type="Proteomes" id="UP001396334">
    <property type="component" value="Unassembled WGS sequence"/>
</dbReference>
<comment type="caution">
    <text evidence="2">The sequence shown here is derived from an EMBL/GenBank/DDBJ whole genome shotgun (WGS) entry which is preliminary data.</text>
</comment>